<dbReference type="InterPro" id="IPR035926">
    <property type="entry name" value="NusB-like_sf"/>
</dbReference>
<dbReference type="PROSITE" id="PS01153">
    <property type="entry name" value="NOL1_NOP2_SUN"/>
    <property type="match status" value="1"/>
</dbReference>
<dbReference type="InterPro" id="IPR023267">
    <property type="entry name" value="RCMT"/>
</dbReference>
<evidence type="ECO:0000313" key="8">
    <source>
        <dbReference type="EMBL" id="PWR01923.1"/>
    </source>
</evidence>
<protein>
    <submittedName>
        <fullName evidence="8">16S rRNA methyltransferase</fullName>
    </submittedName>
</protein>
<dbReference type="GO" id="GO:0008173">
    <property type="term" value="F:RNA methyltransferase activity"/>
    <property type="evidence" value="ECO:0007669"/>
    <property type="project" value="InterPro"/>
</dbReference>
<feature type="domain" description="SAM-dependent MTase RsmB/NOP-type" evidence="7">
    <location>
        <begin position="132"/>
        <end position="414"/>
    </location>
</feature>
<reference evidence="8 9" key="1">
    <citation type="submission" date="2018-05" db="EMBL/GenBank/DDBJ databases">
        <title>Rhodobacteraceae gen. nov., sp. nov. isolated from sea water.</title>
        <authorList>
            <person name="Ren Y."/>
        </authorList>
    </citation>
    <scope>NUCLEOTIDE SEQUENCE [LARGE SCALE GENOMIC DNA]</scope>
    <source>
        <strain evidence="8 9">TG-679</strain>
    </source>
</reference>
<keyword evidence="4 6" id="KW-0949">S-adenosyl-L-methionine</keyword>
<keyword evidence="5 6" id="KW-0694">RNA-binding</keyword>
<comment type="caution">
    <text evidence="8">The sequence shown here is derived from an EMBL/GenBank/DDBJ whole genome shotgun (WGS) entry which is preliminary data.</text>
</comment>
<dbReference type="OrthoDB" id="9810297at2"/>
<feature type="active site" description="Nucleophile" evidence="6">
    <location>
        <position position="347"/>
    </location>
</feature>
<dbReference type="CDD" id="cd02440">
    <property type="entry name" value="AdoMet_MTases"/>
    <property type="match status" value="1"/>
</dbReference>
<evidence type="ECO:0000256" key="2">
    <source>
        <dbReference type="ARBA" id="ARBA00022603"/>
    </source>
</evidence>
<dbReference type="Gene3D" id="1.10.940.10">
    <property type="entry name" value="NusB-like"/>
    <property type="match status" value="1"/>
</dbReference>
<dbReference type="PROSITE" id="PS51686">
    <property type="entry name" value="SAM_MT_RSMB_NOP"/>
    <property type="match status" value="1"/>
</dbReference>
<dbReference type="EMBL" id="QGKU01000047">
    <property type="protein sequence ID" value="PWR01923.1"/>
    <property type="molecule type" value="Genomic_DNA"/>
</dbReference>
<sequence length="419" mass="43484">MAVWQDGEMLAGLVDAPDGPLERLEPSERARAQRLALATLRGTAAADTLLGPFLRKAPPPRVRAILRLATVELAQGGAAHGVVDGAVALARQDRKTGHLSGLVNAVLRQVATTAPERWPDLPPQRLPGWLRGRLQSAWGGKVTAAIEAVQAAAPPLDLTPRAMSVDEAAALAAEADGTVLPTGSVRLPGGAQVSALPGYGEGTFWVQDAAAALPARVLAPRPGERVLDMCAAPGGKTLQLAAAGARVTALDISGPRLARLHENLARAELEAEVVTGDALHYAGIPGGFDAVLLDAPCSATGTIRRHPELPFVRAAADIKPLVALQAEMIDHALTLLRPGGRLVFCTCSLLPDEGEAQARAALARHPALVADPAALDLPGVAPDWRGPDGLRLRPDHWADRGGMDGFFVAAFRNGAGDAA</sequence>
<gene>
    <name evidence="8" type="ORF">DKT77_14625</name>
</gene>
<keyword evidence="3 6" id="KW-0808">Transferase</keyword>
<keyword evidence="9" id="KW-1185">Reference proteome</keyword>
<name>A0A2V2LJA0_9RHOB</name>
<dbReference type="Gene3D" id="3.40.50.150">
    <property type="entry name" value="Vaccinia Virus protein VP39"/>
    <property type="match status" value="1"/>
</dbReference>
<evidence type="ECO:0000256" key="5">
    <source>
        <dbReference type="ARBA" id="ARBA00022884"/>
    </source>
</evidence>
<dbReference type="PRINTS" id="PR02008">
    <property type="entry name" value="RCMTFAMILY"/>
</dbReference>
<evidence type="ECO:0000313" key="9">
    <source>
        <dbReference type="Proteomes" id="UP000245680"/>
    </source>
</evidence>
<comment type="similarity">
    <text evidence="1 6">Belongs to the class I-like SAM-binding methyltransferase superfamily. RsmB/NOP family.</text>
</comment>
<evidence type="ECO:0000256" key="4">
    <source>
        <dbReference type="ARBA" id="ARBA00022691"/>
    </source>
</evidence>
<dbReference type="InterPro" id="IPR049560">
    <property type="entry name" value="MeTrfase_RsmB-F_NOP2_cat"/>
</dbReference>
<dbReference type="PANTHER" id="PTHR22807">
    <property type="entry name" value="NOP2 YEAST -RELATED NOL1/NOP2/FMU SUN DOMAIN-CONTAINING"/>
    <property type="match status" value="1"/>
</dbReference>
<dbReference type="Proteomes" id="UP000245680">
    <property type="component" value="Unassembled WGS sequence"/>
</dbReference>
<evidence type="ECO:0000256" key="1">
    <source>
        <dbReference type="ARBA" id="ARBA00007494"/>
    </source>
</evidence>
<accession>A0A2V2LJA0</accession>
<dbReference type="InterPro" id="IPR018314">
    <property type="entry name" value="RsmB/NOL1/NOP2-like_CS"/>
</dbReference>
<dbReference type="GO" id="GO:0003723">
    <property type="term" value="F:RNA binding"/>
    <property type="evidence" value="ECO:0007669"/>
    <property type="project" value="UniProtKB-UniRule"/>
</dbReference>
<dbReference type="AlphaFoldDB" id="A0A2V2LJA0"/>
<dbReference type="SUPFAM" id="SSF53335">
    <property type="entry name" value="S-adenosyl-L-methionine-dependent methyltransferases"/>
    <property type="match status" value="1"/>
</dbReference>
<dbReference type="Pfam" id="PF01029">
    <property type="entry name" value="NusB"/>
    <property type="match status" value="1"/>
</dbReference>
<dbReference type="GO" id="GO:0001510">
    <property type="term" value="P:RNA methylation"/>
    <property type="evidence" value="ECO:0007669"/>
    <property type="project" value="InterPro"/>
</dbReference>
<dbReference type="InterPro" id="IPR001678">
    <property type="entry name" value="MeTrfase_RsmB-F_NOP2_dom"/>
</dbReference>
<feature type="binding site" evidence="6">
    <location>
        <begin position="230"/>
        <end position="236"/>
    </location>
    <ligand>
        <name>S-adenosyl-L-methionine</name>
        <dbReference type="ChEBI" id="CHEBI:59789"/>
    </ligand>
</feature>
<dbReference type="PANTHER" id="PTHR22807:SF61">
    <property type="entry name" value="NOL1_NOP2_SUN FAMILY PROTEIN _ ANTITERMINATION NUSB DOMAIN-CONTAINING PROTEIN"/>
    <property type="match status" value="1"/>
</dbReference>
<dbReference type="Pfam" id="PF01189">
    <property type="entry name" value="Methyltr_RsmB-F"/>
    <property type="match status" value="1"/>
</dbReference>
<proteinExistence type="inferred from homology"/>
<evidence type="ECO:0000256" key="6">
    <source>
        <dbReference type="PROSITE-ProRule" id="PRU01023"/>
    </source>
</evidence>
<dbReference type="GO" id="GO:0006355">
    <property type="term" value="P:regulation of DNA-templated transcription"/>
    <property type="evidence" value="ECO:0007669"/>
    <property type="project" value="InterPro"/>
</dbReference>
<dbReference type="InterPro" id="IPR006027">
    <property type="entry name" value="NusB_RsmB_TIM44"/>
</dbReference>
<keyword evidence="2 6" id="KW-0489">Methyltransferase</keyword>
<evidence type="ECO:0000259" key="7">
    <source>
        <dbReference type="PROSITE" id="PS51686"/>
    </source>
</evidence>
<feature type="binding site" evidence="6">
    <location>
        <position position="294"/>
    </location>
    <ligand>
        <name>S-adenosyl-L-methionine</name>
        <dbReference type="ChEBI" id="CHEBI:59789"/>
    </ligand>
</feature>
<feature type="binding site" evidence="6">
    <location>
        <position position="251"/>
    </location>
    <ligand>
        <name>S-adenosyl-L-methionine</name>
        <dbReference type="ChEBI" id="CHEBI:59789"/>
    </ligand>
</feature>
<organism evidence="8 9">
    <name type="scientific">Meridianimarinicoccus roseus</name>
    <dbReference type="NCBI Taxonomy" id="2072018"/>
    <lineage>
        <taxon>Bacteria</taxon>
        <taxon>Pseudomonadati</taxon>
        <taxon>Pseudomonadota</taxon>
        <taxon>Alphaproteobacteria</taxon>
        <taxon>Rhodobacterales</taxon>
        <taxon>Paracoccaceae</taxon>
        <taxon>Meridianimarinicoccus</taxon>
    </lineage>
</organism>
<evidence type="ECO:0000256" key="3">
    <source>
        <dbReference type="ARBA" id="ARBA00022679"/>
    </source>
</evidence>
<dbReference type="SUPFAM" id="SSF48013">
    <property type="entry name" value="NusB-like"/>
    <property type="match status" value="1"/>
</dbReference>
<feature type="binding site" evidence="6">
    <location>
        <position position="277"/>
    </location>
    <ligand>
        <name>S-adenosyl-L-methionine</name>
        <dbReference type="ChEBI" id="CHEBI:59789"/>
    </ligand>
</feature>
<dbReference type="InterPro" id="IPR029063">
    <property type="entry name" value="SAM-dependent_MTases_sf"/>
</dbReference>